<feature type="chain" id="PRO_5041952006" description="Protein kinase domain-containing protein" evidence="9">
    <location>
        <begin position="30"/>
        <end position="752"/>
    </location>
</feature>
<feature type="signal peptide" evidence="9">
    <location>
        <begin position="1"/>
        <end position="29"/>
    </location>
</feature>
<evidence type="ECO:0000256" key="2">
    <source>
        <dbReference type="ARBA" id="ARBA00022679"/>
    </source>
</evidence>
<keyword evidence="3 6" id="KW-0547">Nucleotide-binding</keyword>
<dbReference type="InterPro" id="IPR011009">
    <property type="entry name" value="Kinase-like_dom_sf"/>
</dbReference>
<dbReference type="InterPro" id="IPR017441">
    <property type="entry name" value="Protein_kinase_ATP_BS"/>
</dbReference>
<evidence type="ECO:0000256" key="9">
    <source>
        <dbReference type="SAM" id="SignalP"/>
    </source>
</evidence>
<evidence type="ECO:0000256" key="8">
    <source>
        <dbReference type="SAM" id="Phobius"/>
    </source>
</evidence>
<keyword evidence="2" id="KW-0808">Transferase</keyword>
<dbReference type="GO" id="GO:0004674">
    <property type="term" value="F:protein serine/threonine kinase activity"/>
    <property type="evidence" value="ECO:0007669"/>
    <property type="project" value="UniProtKB-KW"/>
</dbReference>
<organism evidence="11 12">
    <name type="scientific">Chlorella ohadii</name>
    <dbReference type="NCBI Taxonomy" id="2649997"/>
    <lineage>
        <taxon>Eukaryota</taxon>
        <taxon>Viridiplantae</taxon>
        <taxon>Chlorophyta</taxon>
        <taxon>core chlorophytes</taxon>
        <taxon>Trebouxiophyceae</taxon>
        <taxon>Chlorellales</taxon>
        <taxon>Chlorellaceae</taxon>
        <taxon>Chlorella clade</taxon>
        <taxon>Chlorella</taxon>
    </lineage>
</organism>
<keyword evidence="1" id="KW-0723">Serine/threonine-protein kinase</keyword>
<keyword evidence="9" id="KW-0732">Signal</keyword>
<feature type="region of interest" description="Disordered" evidence="7">
    <location>
        <begin position="33"/>
        <end position="60"/>
    </location>
</feature>
<dbReference type="InterPro" id="IPR000719">
    <property type="entry name" value="Prot_kinase_dom"/>
</dbReference>
<dbReference type="GO" id="GO:0097527">
    <property type="term" value="P:necroptotic signaling pathway"/>
    <property type="evidence" value="ECO:0007669"/>
    <property type="project" value="TreeGrafter"/>
</dbReference>
<feature type="domain" description="Protein kinase" evidence="10">
    <location>
        <begin position="504"/>
        <end position="752"/>
    </location>
</feature>
<dbReference type="InterPro" id="IPR003609">
    <property type="entry name" value="Pan_app"/>
</dbReference>
<evidence type="ECO:0000256" key="5">
    <source>
        <dbReference type="ARBA" id="ARBA00022840"/>
    </source>
</evidence>
<dbReference type="PANTHER" id="PTHR44329:SF298">
    <property type="entry name" value="MIXED LINEAGE KINASE DOMAIN-LIKE PROTEIN"/>
    <property type="match status" value="1"/>
</dbReference>
<keyword evidence="8" id="KW-1133">Transmembrane helix</keyword>
<evidence type="ECO:0000256" key="6">
    <source>
        <dbReference type="PROSITE-ProRule" id="PRU10141"/>
    </source>
</evidence>
<evidence type="ECO:0000259" key="10">
    <source>
        <dbReference type="PROSITE" id="PS50011"/>
    </source>
</evidence>
<keyword evidence="4" id="KW-0418">Kinase</keyword>
<dbReference type="CDD" id="cd13999">
    <property type="entry name" value="STKc_MAP3K-like"/>
    <property type="match status" value="1"/>
</dbReference>
<dbReference type="InterPro" id="IPR001245">
    <property type="entry name" value="Ser-Thr/Tyr_kinase_cat_dom"/>
</dbReference>
<dbReference type="Pfam" id="PF07714">
    <property type="entry name" value="PK_Tyr_Ser-Thr"/>
    <property type="match status" value="1"/>
</dbReference>
<dbReference type="PROSITE" id="PS00108">
    <property type="entry name" value="PROTEIN_KINASE_ST"/>
    <property type="match status" value="1"/>
</dbReference>
<dbReference type="InterPro" id="IPR008271">
    <property type="entry name" value="Ser/Thr_kinase_AS"/>
</dbReference>
<dbReference type="PROSITE" id="PS50011">
    <property type="entry name" value="PROTEIN_KINASE_DOM"/>
    <property type="match status" value="1"/>
</dbReference>
<keyword evidence="8" id="KW-0812">Transmembrane</keyword>
<evidence type="ECO:0000256" key="4">
    <source>
        <dbReference type="ARBA" id="ARBA00022777"/>
    </source>
</evidence>
<reference evidence="11" key="1">
    <citation type="submission" date="2020-11" db="EMBL/GenBank/DDBJ databases">
        <title>Chlorella ohadii genome sequencing and assembly.</title>
        <authorList>
            <person name="Murik O."/>
            <person name="Treves H."/>
            <person name="Kedem I."/>
            <person name="Shotland Y."/>
            <person name="Kaplan A."/>
        </authorList>
    </citation>
    <scope>NUCLEOTIDE SEQUENCE</scope>
    <source>
        <strain evidence="11">1</strain>
    </source>
</reference>
<evidence type="ECO:0000256" key="1">
    <source>
        <dbReference type="ARBA" id="ARBA00022527"/>
    </source>
</evidence>
<dbReference type="PROSITE" id="PS00107">
    <property type="entry name" value="PROTEIN_KINASE_ATP"/>
    <property type="match status" value="1"/>
</dbReference>
<dbReference type="Pfam" id="PF14295">
    <property type="entry name" value="PAN_4"/>
    <property type="match status" value="2"/>
</dbReference>
<protein>
    <recommendedName>
        <fullName evidence="10">Protein kinase domain-containing protein</fullName>
    </recommendedName>
</protein>
<evidence type="ECO:0000256" key="7">
    <source>
        <dbReference type="SAM" id="MobiDB-lite"/>
    </source>
</evidence>
<accession>A0AAD5DZD8</accession>
<feature type="binding site" evidence="6">
    <location>
        <position position="532"/>
    </location>
    <ligand>
        <name>ATP</name>
        <dbReference type="ChEBI" id="CHEBI:30616"/>
    </ligand>
</feature>
<evidence type="ECO:0000313" key="12">
    <source>
        <dbReference type="Proteomes" id="UP001205105"/>
    </source>
</evidence>
<dbReference type="AlphaFoldDB" id="A0AAD5DZD8"/>
<feature type="transmembrane region" description="Helical" evidence="8">
    <location>
        <begin position="309"/>
        <end position="333"/>
    </location>
</feature>
<feature type="region of interest" description="Disordered" evidence="7">
    <location>
        <begin position="346"/>
        <end position="426"/>
    </location>
</feature>
<proteinExistence type="predicted"/>
<dbReference type="GO" id="GO:0005524">
    <property type="term" value="F:ATP binding"/>
    <property type="evidence" value="ECO:0007669"/>
    <property type="project" value="UniProtKB-UniRule"/>
</dbReference>
<sequence length="752" mass="79039">MQRGQLRRAAWAAALLLAVLLQAVGPASAAAASRRTNCGGGRRLRQESGRSTPSPVDGNGTIETVEVDVVSQECSMSQNVYFEAGAPDVRVITEPDVNLQPTARSCCASCHDIPACSAFQWCPLEEGCGVPGASSANISFPYQGCQLLDLNAFLRTSVNTGEIKVSGPNVPFTTGTPLFFSVPKLTGYDVEVGRNMGGKFNYTCTATIFPGSCVIIGTAQELGAACDNDPMCLAFSFWPKGAAWDGNQSYGVLKGGQGVQLSSADTELNPNAAIYFKLQPMGQGGGGEEAGGAAAPVDDDDGGTSTGTIVAAVVGSVAGVALIAGVLLGFVWVRYRRLKAAAVSDVRKAAPGGRASGEDGLGLTPAGSGPLADGSSGGETPVAVVAGAAPGSGQGGLPSAPPSQQGGSAATSSPSKSAPLSGSQPLGPEVELASGAFLVAAAVSGPAASRTGSSSRAVPRPFAALQQEQSLLPGMFNAELSLEPVRPSEWSLQPEEVEICKRPDGSFWQLGTGAFGTCYKGLYHGQQLVAVKVLHRVEERRRGEEFEREVALLKTLRDRNIVQFIGACLEGPTPMLVTEFMEFGDLWRALPLKNAADQRIFAWAKRGRRVLFDVAKGLYYLHQRRIVHLDLKSANILLSRHGTAKICDIGMARVLGNKEYLSMLSGMGTFAWSAPEVLSGKRCTEKVDLYSYGVVIWEVCTGDVPVRGEMRPLVAPRDCPQEVVDLFNRCVSERPEERPTAAELLTTLAPLL</sequence>
<evidence type="ECO:0000313" key="11">
    <source>
        <dbReference type="EMBL" id="KAI7845368.1"/>
    </source>
</evidence>
<dbReference type="InterPro" id="IPR051681">
    <property type="entry name" value="Ser/Thr_Kinases-Pseudokinases"/>
</dbReference>
<dbReference type="Gene3D" id="1.10.510.10">
    <property type="entry name" value="Transferase(Phosphotransferase) domain 1"/>
    <property type="match status" value="1"/>
</dbReference>
<dbReference type="SUPFAM" id="SSF56112">
    <property type="entry name" value="Protein kinase-like (PK-like)"/>
    <property type="match status" value="1"/>
</dbReference>
<keyword evidence="8" id="KW-0472">Membrane</keyword>
<dbReference type="Proteomes" id="UP001205105">
    <property type="component" value="Unassembled WGS sequence"/>
</dbReference>
<comment type="caution">
    <text evidence="11">The sequence shown here is derived from an EMBL/GenBank/DDBJ whole genome shotgun (WGS) entry which is preliminary data.</text>
</comment>
<name>A0AAD5DZD8_9CHLO</name>
<gene>
    <name evidence="11" type="ORF">COHA_001075</name>
</gene>
<feature type="compositionally biased region" description="Low complexity" evidence="7">
    <location>
        <begin position="402"/>
        <end position="423"/>
    </location>
</feature>
<keyword evidence="5 6" id="KW-0067">ATP-binding</keyword>
<dbReference type="SMART" id="SM00220">
    <property type="entry name" value="S_TKc"/>
    <property type="match status" value="1"/>
</dbReference>
<keyword evidence="12" id="KW-1185">Reference proteome</keyword>
<evidence type="ECO:0000256" key="3">
    <source>
        <dbReference type="ARBA" id="ARBA00022741"/>
    </source>
</evidence>
<dbReference type="EMBL" id="JADXDR010000018">
    <property type="protein sequence ID" value="KAI7845368.1"/>
    <property type="molecule type" value="Genomic_DNA"/>
</dbReference>
<dbReference type="PANTHER" id="PTHR44329">
    <property type="entry name" value="SERINE/THREONINE-PROTEIN KINASE TNNI3K-RELATED"/>
    <property type="match status" value="1"/>
</dbReference>